<dbReference type="OrthoDB" id="3264224at2759"/>
<keyword evidence="6 10" id="KW-0418">Kinase</keyword>
<comment type="similarity">
    <text evidence="2 10">Belongs to the PDK/BCKDK protein kinase family.</text>
</comment>
<dbReference type="InterPro" id="IPR039028">
    <property type="entry name" value="BCKD/PDK"/>
</dbReference>
<dbReference type="Gene3D" id="1.20.140.20">
    <property type="entry name" value="Alpha-ketoacid/pyruvate dehydrogenase kinase, N-terminal domain"/>
    <property type="match status" value="1"/>
</dbReference>
<dbReference type="InterPro" id="IPR005467">
    <property type="entry name" value="His_kinase_dom"/>
</dbReference>
<evidence type="ECO:0000256" key="5">
    <source>
        <dbReference type="ARBA" id="ARBA00022741"/>
    </source>
</evidence>
<dbReference type="SUPFAM" id="SSF69012">
    <property type="entry name" value="alpha-ketoacid dehydrogenase kinase, N-terminal domain"/>
    <property type="match status" value="1"/>
</dbReference>
<organism evidence="12 13">
    <name type="scientific">Morchella conica CCBAS932</name>
    <dbReference type="NCBI Taxonomy" id="1392247"/>
    <lineage>
        <taxon>Eukaryota</taxon>
        <taxon>Fungi</taxon>
        <taxon>Dikarya</taxon>
        <taxon>Ascomycota</taxon>
        <taxon>Pezizomycotina</taxon>
        <taxon>Pezizomycetes</taxon>
        <taxon>Pezizales</taxon>
        <taxon>Morchellaceae</taxon>
        <taxon>Morchella</taxon>
    </lineage>
</organism>
<dbReference type="GO" id="GO:0005524">
    <property type="term" value="F:ATP binding"/>
    <property type="evidence" value="ECO:0007669"/>
    <property type="project" value="UniProtKB-UniRule"/>
</dbReference>
<evidence type="ECO:0000256" key="4">
    <source>
        <dbReference type="ARBA" id="ARBA00022679"/>
    </source>
</evidence>
<sequence length="442" mass="47796">MNLASSRLLLPRSLRHSSPLSYYSCSSSRRLLSTTPVAAPDGYTASNDEVARLATNPLKPLTLRDLVRFGRPPLSPQALLASARFTREFLPIRLCRRIVALRNLPFIIVSNPHVASIYDNYQQSLRIVQSFPVSHPNTLAEEVAFTEMLIDIVKTHANTIPTLARGFLECRRYISPAEATKFLDHHLRARIGTRLMAEQHIALHLASTTSSVTNNSPIDYDGGSDTYIGTIDTALQPAHIIESCASFVGDICELRYGVRPQLRIDGDPEVRFPYIPVHLEYIITELLKNAFRATVEAGSTVPIIVTIAAAPESAGITIRIRDQGGGIAPEDIGQIWSYSFSTFDQERSVAGGGNGGGTRDPAGDDALGRFNEVVGAAEGSSIAGLGYGLPLSRAYAEYFGGSLKVQSAFGWGTDVYLKLKGVGIGDFGGPGMEGLSGHHDDI</sequence>
<evidence type="ECO:0000256" key="10">
    <source>
        <dbReference type="RuleBase" id="RU366032"/>
    </source>
</evidence>
<evidence type="ECO:0000313" key="13">
    <source>
        <dbReference type="Proteomes" id="UP000277580"/>
    </source>
</evidence>
<dbReference type="Gene3D" id="3.30.565.10">
    <property type="entry name" value="Histidine kinase-like ATPase, C-terminal domain"/>
    <property type="match status" value="1"/>
</dbReference>
<keyword evidence="4 10" id="KW-0808">Transferase</keyword>
<dbReference type="GO" id="GO:0010906">
    <property type="term" value="P:regulation of glucose metabolic process"/>
    <property type="evidence" value="ECO:0007669"/>
    <property type="project" value="TreeGrafter"/>
</dbReference>
<evidence type="ECO:0000259" key="11">
    <source>
        <dbReference type="PROSITE" id="PS50109"/>
    </source>
</evidence>
<evidence type="ECO:0000256" key="7">
    <source>
        <dbReference type="ARBA" id="ARBA00022840"/>
    </source>
</evidence>
<comment type="subcellular location">
    <subcellularLocation>
        <location evidence="1 10">Mitochondrion matrix</location>
    </subcellularLocation>
</comment>
<dbReference type="Pfam" id="PF10436">
    <property type="entry name" value="BCDHK_Adom3"/>
    <property type="match status" value="1"/>
</dbReference>
<evidence type="ECO:0000256" key="8">
    <source>
        <dbReference type="ARBA" id="ARBA00022946"/>
    </source>
</evidence>
<dbReference type="InterPro" id="IPR004358">
    <property type="entry name" value="Sig_transdc_His_kin-like_C"/>
</dbReference>
<keyword evidence="7 10" id="KW-0067">ATP-binding</keyword>
<dbReference type="STRING" id="1392247.A0A3N4L0Q4"/>
<dbReference type="EMBL" id="ML119109">
    <property type="protein sequence ID" value="RPB16400.1"/>
    <property type="molecule type" value="Genomic_DNA"/>
</dbReference>
<evidence type="ECO:0000256" key="3">
    <source>
        <dbReference type="ARBA" id="ARBA00022553"/>
    </source>
</evidence>
<dbReference type="Proteomes" id="UP000277580">
    <property type="component" value="Unassembled WGS sequence"/>
</dbReference>
<dbReference type="InterPro" id="IPR003594">
    <property type="entry name" value="HATPase_dom"/>
</dbReference>
<dbReference type="SUPFAM" id="SSF55874">
    <property type="entry name" value="ATPase domain of HSP90 chaperone/DNA topoisomerase II/histidine kinase"/>
    <property type="match status" value="1"/>
</dbReference>
<protein>
    <recommendedName>
        <fullName evidence="10">Protein-serine/threonine kinase</fullName>
        <ecNumber evidence="10">2.7.11.-</ecNumber>
    </recommendedName>
</protein>
<keyword evidence="9 10" id="KW-0496">Mitochondrion</keyword>
<evidence type="ECO:0000256" key="6">
    <source>
        <dbReference type="ARBA" id="ARBA00022777"/>
    </source>
</evidence>
<dbReference type="FunCoup" id="A0A3N4L0Q4">
    <property type="interactions" value="346"/>
</dbReference>
<dbReference type="PRINTS" id="PR00344">
    <property type="entry name" value="BCTRLSENSOR"/>
</dbReference>
<dbReference type="PROSITE" id="PS50109">
    <property type="entry name" value="HIS_KIN"/>
    <property type="match status" value="1"/>
</dbReference>
<evidence type="ECO:0000256" key="9">
    <source>
        <dbReference type="ARBA" id="ARBA00023128"/>
    </source>
</evidence>
<feature type="domain" description="Histidine kinase" evidence="11">
    <location>
        <begin position="276"/>
        <end position="423"/>
    </location>
</feature>
<name>A0A3N4L0Q4_9PEZI</name>
<dbReference type="PANTHER" id="PTHR11947">
    <property type="entry name" value="PYRUVATE DEHYDROGENASE KINASE"/>
    <property type="match status" value="1"/>
</dbReference>
<dbReference type="GO" id="GO:0005759">
    <property type="term" value="C:mitochondrial matrix"/>
    <property type="evidence" value="ECO:0007669"/>
    <property type="project" value="UniProtKB-SubCell"/>
</dbReference>
<dbReference type="InParanoid" id="A0A3N4L0Q4"/>
<keyword evidence="8" id="KW-0809">Transit peptide</keyword>
<dbReference type="GO" id="GO:0004740">
    <property type="term" value="F:pyruvate dehydrogenase (acetyl-transferring) kinase activity"/>
    <property type="evidence" value="ECO:0007669"/>
    <property type="project" value="TreeGrafter"/>
</dbReference>
<dbReference type="InterPro" id="IPR036890">
    <property type="entry name" value="HATPase_C_sf"/>
</dbReference>
<gene>
    <name evidence="12" type="ORF">P167DRAFT_500535</name>
</gene>
<evidence type="ECO:0000313" key="12">
    <source>
        <dbReference type="EMBL" id="RPB16400.1"/>
    </source>
</evidence>
<dbReference type="Pfam" id="PF02518">
    <property type="entry name" value="HATPase_c"/>
    <property type="match status" value="1"/>
</dbReference>
<keyword evidence="5 10" id="KW-0547">Nucleotide-binding</keyword>
<keyword evidence="3" id="KW-0597">Phosphoprotein</keyword>
<keyword evidence="13" id="KW-1185">Reference proteome</keyword>
<dbReference type="InterPro" id="IPR036784">
    <property type="entry name" value="AK/P_DHK_N_sf"/>
</dbReference>
<reference evidence="12 13" key="1">
    <citation type="journal article" date="2018" name="Nat. Ecol. Evol.">
        <title>Pezizomycetes genomes reveal the molecular basis of ectomycorrhizal truffle lifestyle.</title>
        <authorList>
            <person name="Murat C."/>
            <person name="Payen T."/>
            <person name="Noel B."/>
            <person name="Kuo A."/>
            <person name="Morin E."/>
            <person name="Chen J."/>
            <person name="Kohler A."/>
            <person name="Krizsan K."/>
            <person name="Balestrini R."/>
            <person name="Da Silva C."/>
            <person name="Montanini B."/>
            <person name="Hainaut M."/>
            <person name="Levati E."/>
            <person name="Barry K.W."/>
            <person name="Belfiori B."/>
            <person name="Cichocki N."/>
            <person name="Clum A."/>
            <person name="Dockter R.B."/>
            <person name="Fauchery L."/>
            <person name="Guy J."/>
            <person name="Iotti M."/>
            <person name="Le Tacon F."/>
            <person name="Lindquist E.A."/>
            <person name="Lipzen A."/>
            <person name="Malagnac F."/>
            <person name="Mello A."/>
            <person name="Molinier V."/>
            <person name="Miyauchi S."/>
            <person name="Poulain J."/>
            <person name="Riccioni C."/>
            <person name="Rubini A."/>
            <person name="Sitrit Y."/>
            <person name="Splivallo R."/>
            <person name="Traeger S."/>
            <person name="Wang M."/>
            <person name="Zifcakova L."/>
            <person name="Wipf D."/>
            <person name="Zambonelli A."/>
            <person name="Paolocci F."/>
            <person name="Nowrousian M."/>
            <person name="Ottonello S."/>
            <person name="Baldrian P."/>
            <person name="Spatafora J.W."/>
            <person name="Henrissat B."/>
            <person name="Nagy L.G."/>
            <person name="Aury J.M."/>
            <person name="Wincker P."/>
            <person name="Grigoriev I.V."/>
            <person name="Bonfante P."/>
            <person name="Martin F.M."/>
        </authorList>
    </citation>
    <scope>NUCLEOTIDE SEQUENCE [LARGE SCALE GENOMIC DNA]</scope>
    <source>
        <strain evidence="12 13">CCBAS932</strain>
    </source>
</reference>
<dbReference type="PANTHER" id="PTHR11947:SF20">
    <property type="entry name" value="[3-METHYL-2-OXOBUTANOATE DEHYDROGENASE [LIPOAMIDE]] KINASE, MITOCHONDRIAL"/>
    <property type="match status" value="1"/>
</dbReference>
<accession>A0A3N4L0Q4</accession>
<dbReference type="EC" id="2.7.11.-" evidence="10"/>
<evidence type="ECO:0000256" key="2">
    <source>
        <dbReference type="ARBA" id="ARBA00006155"/>
    </source>
</evidence>
<proteinExistence type="inferred from homology"/>
<dbReference type="AlphaFoldDB" id="A0A3N4L0Q4"/>
<evidence type="ECO:0000256" key="1">
    <source>
        <dbReference type="ARBA" id="ARBA00004305"/>
    </source>
</evidence>
<dbReference type="InterPro" id="IPR018955">
    <property type="entry name" value="BCDHK/PDK_N"/>
</dbReference>
<dbReference type="SMART" id="SM00387">
    <property type="entry name" value="HATPase_c"/>
    <property type="match status" value="1"/>
</dbReference>